<comment type="caution">
    <text evidence="2">The sequence shown here is derived from an EMBL/GenBank/DDBJ whole genome shotgun (WGS) entry which is preliminary data.</text>
</comment>
<feature type="domain" description="Metallo-beta-lactamase" evidence="1">
    <location>
        <begin position="8"/>
        <end position="39"/>
    </location>
</feature>
<evidence type="ECO:0000313" key="2">
    <source>
        <dbReference type="EMBL" id="NMH98748.1"/>
    </source>
</evidence>
<proteinExistence type="predicted"/>
<reference evidence="2 3" key="1">
    <citation type="submission" date="2020-04" db="EMBL/GenBank/DDBJ databases">
        <authorList>
            <person name="Klaysubun C."/>
            <person name="Duangmal K."/>
            <person name="Lipun K."/>
        </authorList>
    </citation>
    <scope>NUCLEOTIDE SEQUENCE [LARGE SCALE GENOMIC DNA]</scope>
    <source>
        <strain evidence="2 3">K10HN5</strain>
    </source>
</reference>
<gene>
    <name evidence="2" type="ORF">HF526_15745</name>
</gene>
<organism evidence="2 3">
    <name type="scientific">Pseudonocardia acidicola</name>
    <dbReference type="NCBI Taxonomy" id="2724939"/>
    <lineage>
        <taxon>Bacteria</taxon>
        <taxon>Bacillati</taxon>
        <taxon>Actinomycetota</taxon>
        <taxon>Actinomycetes</taxon>
        <taxon>Pseudonocardiales</taxon>
        <taxon>Pseudonocardiaceae</taxon>
        <taxon>Pseudonocardia</taxon>
    </lineage>
</organism>
<evidence type="ECO:0000259" key="1">
    <source>
        <dbReference type="Pfam" id="PF00753"/>
    </source>
</evidence>
<dbReference type="InterPro" id="IPR001279">
    <property type="entry name" value="Metallo-B-lactamas"/>
</dbReference>
<dbReference type="Proteomes" id="UP000820669">
    <property type="component" value="Unassembled WGS sequence"/>
</dbReference>
<keyword evidence="3" id="KW-1185">Reference proteome</keyword>
<name>A0ABX1SE39_9PSEU</name>
<dbReference type="Gene3D" id="3.40.50.1010">
    <property type="entry name" value="5'-nuclease"/>
    <property type="match status" value="1"/>
</dbReference>
<dbReference type="SUPFAM" id="SSF56281">
    <property type="entry name" value="Metallo-hydrolase/oxidoreductase"/>
    <property type="match status" value="1"/>
</dbReference>
<sequence>MGTGGLGQVLPTHFHFDHWGALAEVVNRTEATTLAHPAATVGIPVPTGNAVRDGRFIVKGTPREKGVDVRCALTFVREARQPDIDLVILASHDSDLDPALDEAAALGMAKVETFCWVDPQRKPGRG</sequence>
<dbReference type="InterPro" id="IPR036866">
    <property type="entry name" value="RibonucZ/Hydroxyglut_hydro"/>
</dbReference>
<dbReference type="Pfam" id="PF00753">
    <property type="entry name" value="Lactamase_B"/>
    <property type="match status" value="1"/>
</dbReference>
<accession>A0ABX1SE39</accession>
<evidence type="ECO:0000313" key="3">
    <source>
        <dbReference type="Proteomes" id="UP000820669"/>
    </source>
</evidence>
<dbReference type="CDD" id="cd06262">
    <property type="entry name" value="metallo-hydrolase-like_MBL-fold"/>
    <property type="match status" value="1"/>
</dbReference>
<protein>
    <submittedName>
        <fullName evidence="2">NYN domain-containing protein</fullName>
    </submittedName>
</protein>
<dbReference type="EMBL" id="JAAXLA010000026">
    <property type="protein sequence ID" value="NMH98748.1"/>
    <property type="molecule type" value="Genomic_DNA"/>
</dbReference>